<gene>
    <name evidence="8" type="ORF">BW247_10940</name>
</gene>
<feature type="binding site" evidence="6">
    <location>
        <position position="138"/>
    </location>
    <ligand>
        <name>Fe cation</name>
        <dbReference type="ChEBI" id="CHEBI:24875"/>
        <note>catalytic</note>
    </ligand>
</feature>
<dbReference type="PANTHER" id="PTHR16557:SF2">
    <property type="entry name" value="NUCLEIC ACID DIOXYGENASE ALKBH1"/>
    <property type="match status" value="1"/>
</dbReference>
<reference evidence="8 9" key="1">
    <citation type="submission" date="2017-01" db="EMBL/GenBank/DDBJ databases">
        <title>Draft sequence of Acidihalobacter ferrooxidans strain DSM 14175 (strain V8).</title>
        <authorList>
            <person name="Khaleque H.N."/>
            <person name="Ramsay J.P."/>
            <person name="Murphy R.J.T."/>
            <person name="Kaksonen A.H."/>
            <person name="Boxall N.J."/>
            <person name="Watkin E.L.J."/>
        </authorList>
    </citation>
    <scope>NUCLEOTIDE SEQUENCE [LARGE SCALE GENOMIC DNA]</scope>
    <source>
        <strain evidence="8 9">V8</strain>
    </source>
</reference>
<dbReference type="EMBL" id="CP019434">
    <property type="protein sequence ID" value="APZ43539.1"/>
    <property type="molecule type" value="Genomic_DNA"/>
</dbReference>
<keyword evidence="1 6" id="KW-0479">Metal-binding</keyword>
<feature type="binding site" evidence="5">
    <location>
        <begin position="127"/>
        <end position="129"/>
    </location>
    <ligand>
        <name>2-oxoglutarate</name>
        <dbReference type="ChEBI" id="CHEBI:16810"/>
    </ligand>
</feature>
<dbReference type="GO" id="GO:0035513">
    <property type="term" value="P:oxidative RNA demethylation"/>
    <property type="evidence" value="ECO:0007669"/>
    <property type="project" value="TreeGrafter"/>
</dbReference>
<evidence type="ECO:0000313" key="8">
    <source>
        <dbReference type="EMBL" id="APZ43539.1"/>
    </source>
</evidence>
<keyword evidence="9" id="KW-1185">Reference proteome</keyword>
<feature type="binding site" evidence="6">
    <location>
        <position position="194"/>
    </location>
    <ligand>
        <name>Fe cation</name>
        <dbReference type="ChEBI" id="CHEBI:24875"/>
        <note>catalytic</note>
    </ligand>
</feature>
<dbReference type="AlphaFoldDB" id="A0A1P8UI84"/>
<keyword evidence="2 8" id="KW-0223">Dioxygenase</keyword>
<dbReference type="STRING" id="1765967.BW247_10940"/>
<dbReference type="InterPro" id="IPR037151">
    <property type="entry name" value="AlkB-like_sf"/>
</dbReference>
<organism evidence="8 9">
    <name type="scientific">Acidihalobacter ferrooxydans</name>
    <dbReference type="NCBI Taxonomy" id="1765967"/>
    <lineage>
        <taxon>Bacteria</taxon>
        <taxon>Pseudomonadati</taxon>
        <taxon>Pseudomonadota</taxon>
        <taxon>Gammaproteobacteria</taxon>
        <taxon>Chromatiales</taxon>
        <taxon>Ectothiorhodospiraceae</taxon>
        <taxon>Acidihalobacter</taxon>
    </lineage>
</organism>
<sequence length="220" mass="24301">MNPSLPVDLLADAGIDETRIAIAPGAVLLRKFAEHMATPMLAAIGQVITQAPMRHMYTPGGRRMSVAMSNCGTYGWVTDQRGYRYTRTDPVSGKAWPPMPDVFREMARKAAEQAGYSDFNPDACLINRYMPGSRMALHQDKDEHDFSAPIVSMSFGLDATFLFGGPRRTDRPQRIPLGHGDVLVWGGPSRLHYHGITPLASGNHALTGDRRINLTLRRAR</sequence>
<evidence type="ECO:0000256" key="6">
    <source>
        <dbReference type="PIRSR" id="PIRSR604574-2"/>
    </source>
</evidence>
<evidence type="ECO:0000256" key="1">
    <source>
        <dbReference type="ARBA" id="ARBA00022723"/>
    </source>
</evidence>
<evidence type="ECO:0000259" key="7">
    <source>
        <dbReference type="PROSITE" id="PS51471"/>
    </source>
</evidence>
<protein>
    <submittedName>
        <fullName evidence="8">Alpha-ketoglutarate-dependent dioxygenase AlkB</fullName>
    </submittedName>
</protein>
<dbReference type="InterPro" id="IPR004574">
    <property type="entry name" value="Alkb"/>
</dbReference>
<evidence type="ECO:0000256" key="4">
    <source>
        <dbReference type="ARBA" id="ARBA00023004"/>
    </source>
</evidence>
<dbReference type="OrthoDB" id="9796932at2"/>
<feature type="binding site" evidence="5">
    <location>
        <position position="76"/>
    </location>
    <ligand>
        <name>substrate</name>
    </ligand>
</feature>
<dbReference type="GO" id="GO:0008198">
    <property type="term" value="F:ferrous iron binding"/>
    <property type="evidence" value="ECO:0007669"/>
    <property type="project" value="TreeGrafter"/>
</dbReference>
<name>A0A1P8UI84_9GAMM</name>
<dbReference type="GO" id="GO:0035515">
    <property type="term" value="F:oxidative RNA demethylase activity"/>
    <property type="evidence" value="ECO:0007669"/>
    <property type="project" value="TreeGrafter"/>
</dbReference>
<dbReference type="InterPro" id="IPR005123">
    <property type="entry name" value="Oxoglu/Fe-dep_dioxygenase_dom"/>
</dbReference>
<dbReference type="Proteomes" id="UP000243807">
    <property type="component" value="Chromosome"/>
</dbReference>
<accession>A0A1P8UI84</accession>
<evidence type="ECO:0000313" key="9">
    <source>
        <dbReference type="Proteomes" id="UP000243807"/>
    </source>
</evidence>
<dbReference type="InterPro" id="IPR027450">
    <property type="entry name" value="AlkB-like"/>
</dbReference>
<dbReference type="SUPFAM" id="SSF51197">
    <property type="entry name" value="Clavaminate synthase-like"/>
    <property type="match status" value="1"/>
</dbReference>
<comment type="cofactor">
    <cofactor evidence="6">
        <name>Fe(2+)</name>
        <dbReference type="ChEBI" id="CHEBI:29033"/>
    </cofactor>
    <text evidence="6">Binds 1 Fe(2+) ion per subunit.</text>
</comment>
<proteinExistence type="predicted"/>
<dbReference type="GO" id="GO:0005737">
    <property type="term" value="C:cytoplasm"/>
    <property type="evidence" value="ECO:0007669"/>
    <property type="project" value="TreeGrafter"/>
</dbReference>
<evidence type="ECO:0000256" key="3">
    <source>
        <dbReference type="ARBA" id="ARBA00023002"/>
    </source>
</evidence>
<dbReference type="Gene3D" id="2.60.120.590">
    <property type="entry name" value="Alpha-ketoglutarate-dependent dioxygenase AlkB-like"/>
    <property type="match status" value="1"/>
</dbReference>
<feature type="domain" description="Fe2OG dioxygenase" evidence="7">
    <location>
        <begin position="120"/>
        <end position="220"/>
    </location>
</feature>
<feature type="binding site" evidence="5">
    <location>
        <position position="168"/>
    </location>
    <ligand>
        <name>substrate</name>
    </ligand>
</feature>
<dbReference type="GO" id="GO:0035516">
    <property type="term" value="F:broad specificity oxidative DNA demethylase activity"/>
    <property type="evidence" value="ECO:0007669"/>
    <property type="project" value="TreeGrafter"/>
</dbReference>
<dbReference type="RefSeq" id="WP_076837179.1">
    <property type="nucleotide sequence ID" value="NZ_CP019434.1"/>
</dbReference>
<keyword evidence="4 6" id="KW-0408">Iron</keyword>
<feature type="binding site" evidence="6">
    <location>
        <position position="140"/>
    </location>
    <ligand>
        <name>Fe cation</name>
        <dbReference type="ChEBI" id="CHEBI:24875"/>
        <note>catalytic</note>
    </ligand>
</feature>
<feature type="binding site" evidence="5">
    <location>
        <begin position="211"/>
        <end position="217"/>
    </location>
    <ligand>
        <name>2-oxoglutarate</name>
        <dbReference type="ChEBI" id="CHEBI:16810"/>
    </ligand>
</feature>
<evidence type="ECO:0000256" key="2">
    <source>
        <dbReference type="ARBA" id="ARBA00022964"/>
    </source>
</evidence>
<dbReference type="NCBIfam" id="NF011930">
    <property type="entry name" value="PRK15401.1"/>
    <property type="match status" value="1"/>
</dbReference>
<keyword evidence="3" id="KW-0560">Oxidoreductase</keyword>
<dbReference type="Pfam" id="PF13532">
    <property type="entry name" value="2OG-FeII_Oxy_2"/>
    <property type="match status" value="1"/>
</dbReference>
<dbReference type="PANTHER" id="PTHR16557">
    <property type="entry name" value="ALKYLATED DNA REPAIR PROTEIN ALKB-RELATED"/>
    <property type="match status" value="1"/>
</dbReference>
<dbReference type="PROSITE" id="PS51471">
    <property type="entry name" value="FE2OG_OXY"/>
    <property type="match status" value="1"/>
</dbReference>
<dbReference type="KEGG" id="afy:BW247_10940"/>
<feature type="binding site" evidence="5">
    <location>
        <begin position="83"/>
        <end position="85"/>
    </location>
    <ligand>
        <name>substrate</name>
    </ligand>
</feature>
<evidence type="ECO:0000256" key="5">
    <source>
        <dbReference type="PIRSR" id="PIRSR604574-1"/>
    </source>
</evidence>
<feature type="binding site" evidence="5">
    <location>
        <position position="142"/>
    </location>
    <ligand>
        <name>substrate</name>
    </ligand>
</feature>